<dbReference type="InterPro" id="IPR011032">
    <property type="entry name" value="GroES-like_sf"/>
</dbReference>
<keyword evidence="7" id="KW-1185">Reference proteome</keyword>
<accession>A0A3G9ILE4</accession>
<dbReference type="InterPro" id="IPR036291">
    <property type="entry name" value="NAD(P)-bd_dom_sf"/>
</dbReference>
<evidence type="ECO:0000256" key="2">
    <source>
        <dbReference type="ARBA" id="ARBA00008072"/>
    </source>
</evidence>
<name>A0A3G9ILE4_9BACL</name>
<dbReference type="CDD" id="cd08255">
    <property type="entry name" value="2-desacetyl-2-hydroxyethyl_bacteriochlorophyllide_like"/>
    <property type="match status" value="1"/>
</dbReference>
<dbReference type="Proteomes" id="UP000275368">
    <property type="component" value="Chromosome"/>
</dbReference>
<evidence type="ECO:0000313" key="7">
    <source>
        <dbReference type="Proteomes" id="UP000275368"/>
    </source>
</evidence>
<comment type="similarity">
    <text evidence="2">Belongs to the zinc-containing alcohol dehydrogenase family.</text>
</comment>
<dbReference type="SUPFAM" id="SSF51735">
    <property type="entry name" value="NAD(P)-binding Rossmann-fold domains"/>
    <property type="match status" value="1"/>
</dbReference>
<proteinExistence type="inferred from homology"/>
<dbReference type="OrthoDB" id="9781031at2"/>
<dbReference type="SUPFAM" id="SSF50129">
    <property type="entry name" value="GroES-like"/>
    <property type="match status" value="1"/>
</dbReference>
<dbReference type="GO" id="GO:0046872">
    <property type="term" value="F:metal ion binding"/>
    <property type="evidence" value="ECO:0007669"/>
    <property type="project" value="UniProtKB-KW"/>
</dbReference>
<dbReference type="PANTHER" id="PTHR43350">
    <property type="entry name" value="NAD-DEPENDENT ALCOHOL DEHYDROGENASE"/>
    <property type="match status" value="1"/>
</dbReference>
<evidence type="ECO:0000256" key="5">
    <source>
        <dbReference type="ARBA" id="ARBA00023002"/>
    </source>
</evidence>
<evidence type="ECO:0000256" key="4">
    <source>
        <dbReference type="ARBA" id="ARBA00022833"/>
    </source>
</evidence>
<dbReference type="InterPro" id="IPR013149">
    <property type="entry name" value="ADH-like_C"/>
</dbReference>
<dbReference type="KEGG" id="pbk:Back11_05010"/>
<evidence type="ECO:0000256" key="3">
    <source>
        <dbReference type="ARBA" id="ARBA00022723"/>
    </source>
</evidence>
<dbReference type="PANTHER" id="PTHR43350:SF17">
    <property type="entry name" value="NAD-DEPENDENT ALCOHOL DEHYDROGENASE"/>
    <property type="match status" value="1"/>
</dbReference>
<keyword evidence="3" id="KW-0479">Metal-binding</keyword>
<sequence>MSNPTIFFPQTKQVEIENRPMPSPANDELLIETLYTLISTGTELTILNGGFKEGSGWDLYGKFPFSPGYNNIGKVIDVGEDVPRDWIGKKVASYGSHAKYVVSSIQHTRLIHRDIPDEHAAFFTLAEIAMNGIRRSHITWGESAVVYGLGLIGQLAVRFAKNCGAQPVFAVDISDERLRKLPRDPAIIPINSIKENVVEIVKQATRGRMADVVFEVTGSGPLIPEEFKTLKKQGRFVLLSSPHSATPNFDFHDLCNGPSITIIGAHNSSHPQHETDDNPWTKSRHAELFFDLVGDKMLDVEPLISHRDIYTNAASLYQMLLTDRSAAMGVVLKWF</sequence>
<evidence type="ECO:0000256" key="1">
    <source>
        <dbReference type="ARBA" id="ARBA00001947"/>
    </source>
</evidence>
<keyword evidence="4" id="KW-0862">Zinc</keyword>
<gene>
    <name evidence="6" type="ORF">Back11_05010</name>
</gene>
<dbReference type="RefSeq" id="WP_125653544.1">
    <property type="nucleotide sequence ID" value="NZ_AP019308.1"/>
</dbReference>
<keyword evidence="5" id="KW-0560">Oxidoreductase</keyword>
<dbReference type="Gene3D" id="3.40.50.720">
    <property type="entry name" value="NAD(P)-binding Rossmann-like Domain"/>
    <property type="match status" value="1"/>
</dbReference>
<dbReference type="Gene3D" id="3.90.180.10">
    <property type="entry name" value="Medium-chain alcohol dehydrogenases, catalytic domain"/>
    <property type="match status" value="2"/>
</dbReference>
<organism evidence="6 7">
    <name type="scientific">Paenibacillus baekrokdamisoli</name>
    <dbReference type="NCBI Taxonomy" id="1712516"/>
    <lineage>
        <taxon>Bacteria</taxon>
        <taxon>Bacillati</taxon>
        <taxon>Bacillota</taxon>
        <taxon>Bacilli</taxon>
        <taxon>Bacillales</taxon>
        <taxon>Paenibacillaceae</taxon>
        <taxon>Paenibacillus</taxon>
    </lineage>
</organism>
<dbReference type="EMBL" id="AP019308">
    <property type="protein sequence ID" value="BBH19156.1"/>
    <property type="molecule type" value="Genomic_DNA"/>
</dbReference>
<comment type="cofactor">
    <cofactor evidence="1">
        <name>Zn(2+)</name>
        <dbReference type="ChEBI" id="CHEBI:29105"/>
    </cofactor>
</comment>
<dbReference type="Pfam" id="PF00107">
    <property type="entry name" value="ADH_zinc_N"/>
    <property type="match status" value="1"/>
</dbReference>
<reference evidence="6 7" key="1">
    <citation type="submission" date="2018-11" db="EMBL/GenBank/DDBJ databases">
        <title>Complete genome sequence of Paenibacillus baekrokdamisoli strain KCTC 33723.</title>
        <authorList>
            <person name="Kang S.W."/>
            <person name="Lee K.C."/>
            <person name="Kim K.K."/>
            <person name="Kim J.S."/>
            <person name="Kim D.S."/>
            <person name="Ko S.H."/>
            <person name="Yang S.H."/>
            <person name="Lee J.S."/>
        </authorList>
    </citation>
    <scope>NUCLEOTIDE SEQUENCE [LARGE SCALE GENOMIC DNA]</scope>
    <source>
        <strain evidence="6 7">KCTC 33723</strain>
    </source>
</reference>
<protein>
    <submittedName>
        <fullName evidence="6">Uncharacterized protein</fullName>
    </submittedName>
</protein>
<dbReference type="AlphaFoldDB" id="A0A3G9ILE4"/>
<evidence type="ECO:0000313" key="6">
    <source>
        <dbReference type="EMBL" id="BBH19156.1"/>
    </source>
</evidence>
<dbReference type="GO" id="GO:0016491">
    <property type="term" value="F:oxidoreductase activity"/>
    <property type="evidence" value="ECO:0007669"/>
    <property type="project" value="UniProtKB-KW"/>
</dbReference>